<dbReference type="Pfam" id="PF01471">
    <property type="entry name" value="PG_binding_1"/>
    <property type="match status" value="1"/>
</dbReference>
<keyword evidence="2" id="KW-0472">Membrane</keyword>
<dbReference type="InterPro" id="IPR036365">
    <property type="entry name" value="PGBD-like_sf"/>
</dbReference>
<organism evidence="4 5">
    <name type="scientific">Streptomyces cupreus</name>
    <dbReference type="NCBI Taxonomy" id="2759956"/>
    <lineage>
        <taxon>Bacteria</taxon>
        <taxon>Bacillati</taxon>
        <taxon>Actinomycetota</taxon>
        <taxon>Actinomycetes</taxon>
        <taxon>Kitasatosporales</taxon>
        <taxon>Streptomycetaceae</taxon>
        <taxon>Streptomyces</taxon>
    </lineage>
</organism>
<dbReference type="AlphaFoldDB" id="A0A7X1MGE1"/>
<dbReference type="EMBL" id="JACMSF010000085">
    <property type="protein sequence ID" value="MBC2907645.1"/>
    <property type="molecule type" value="Genomic_DNA"/>
</dbReference>
<dbReference type="InterPro" id="IPR036366">
    <property type="entry name" value="PGBDSf"/>
</dbReference>
<protein>
    <submittedName>
        <fullName evidence="4">Peptidoglycan-binding protein</fullName>
    </submittedName>
</protein>
<name>A0A7X1MGE1_9ACTN</name>
<keyword evidence="5" id="KW-1185">Reference proteome</keyword>
<dbReference type="SUPFAM" id="SSF47090">
    <property type="entry name" value="PGBD-like"/>
    <property type="match status" value="1"/>
</dbReference>
<sequence>MTNPNDHGCPECGAPRGADNTPSCACTERASEALRDAREAQAAAAEDFNPLRIRPYVELEGTAEADPAATMPLHTPLVPVPPPAEPNATDVGLFEAPQSTPEPATEDRPRRRRRTVPLLGAAGALVGVVAAAGMAGGLFSYETPTRDTALPEGVRASVPDATPSETNSASPSKSATLTSASPSASATKSESPSPSASTATATASATPTPTQTPTPARASDAPPQETTEAPNPPVLRRGDKGAEVTELQLRLQQLHLYNGDINGNFNQPLEEALKNYQWSRGVGTEELGVYTAETRASLESETTEP</sequence>
<feature type="compositionally biased region" description="Low complexity" evidence="1">
    <location>
        <begin position="168"/>
        <end position="219"/>
    </location>
</feature>
<feature type="transmembrane region" description="Helical" evidence="2">
    <location>
        <begin position="118"/>
        <end position="141"/>
    </location>
</feature>
<dbReference type="Gene3D" id="1.10.101.10">
    <property type="entry name" value="PGBD-like superfamily/PGBD"/>
    <property type="match status" value="1"/>
</dbReference>
<dbReference type="RefSeq" id="WP_186287590.1">
    <property type="nucleotide sequence ID" value="NZ_JACMSF010000085.1"/>
</dbReference>
<feature type="region of interest" description="Disordered" evidence="1">
    <location>
        <begin position="64"/>
        <end position="122"/>
    </location>
</feature>
<keyword evidence="2" id="KW-0812">Transmembrane</keyword>
<evidence type="ECO:0000256" key="2">
    <source>
        <dbReference type="SAM" id="Phobius"/>
    </source>
</evidence>
<reference evidence="4 5" key="1">
    <citation type="submission" date="2020-08" db="EMBL/GenBank/DDBJ databases">
        <title>Streptomyces sp. PSKA01 genome sequencing and assembly.</title>
        <authorList>
            <person name="Mandal S."/>
            <person name="Maiti P.K."/>
            <person name="Das P."/>
        </authorList>
    </citation>
    <scope>NUCLEOTIDE SEQUENCE [LARGE SCALE GENOMIC DNA]</scope>
    <source>
        <strain evidence="4 5">PSKA01</strain>
    </source>
</reference>
<feature type="region of interest" description="Disordered" evidence="1">
    <location>
        <begin position="1"/>
        <end position="29"/>
    </location>
</feature>
<dbReference type="InterPro" id="IPR002477">
    <property type="entry name" value="Peptidoglycan-bd-like"/>
</dbReference>
<evidence type="ECO:0000313" key="5">
    <source>
        <dbReference type="Proteomes" id="UP000584670"/>
    </source>
</evidence>
<gene>
    <name evidence="4" type="ORF">H4N64_40285</name>
</gene>
<proteinExistence type="predicted"/>
<evidence type="ECO:0000256" key="1">
    <source>
        <dbReference type="SAM" id="MobiDB-lite"/>
    </source>
</evidence>
<dbReference type="Proteomes" id="UP000584670">
    <property type="component" value="Unassembled WGS sequence"/>
</dbReference>
<feature type="domain" description="Peptidoglycan binding-like" evidence="3">
    <location>
        <begin position="241"/>
        <end position="298"/>
    </location>
</feature>
<accession>A0A7X1MGE1</accession>
<evidence type="ECO:0000313" key="4">
    <source>
        <dbReference type="EMBL" id="MBC2907645.1"/>
    </source>
</evidence>
<keyword evidence="2" id="KW-1133">Transmembrane helix</keyword>
<feature type="region of interest" description="Disordered" evidence="1">
    <location>
        <begin position="155"/>
        <end position="238"/>
    </location>
</feature>
<evidence type="ECO:0000259" key="3">
    <source>
        <dbReference type="Pfam" id="PF01471"/>
    </source>
</evidence>
<comment type="caution">
    <text evidence="4">The sequence shown here is derived from an EMBL/GenBank/DDBJ whole genome shotgun (WGS) entry which is preliminary data.</text>
</comment>